<dbReference type="OrthoDB" id="2445514at2759"/>
<feature type="compositionally biased region" description="Acidic residues" evidence="1">
    <location>
        <begin position="422"/>
        <end position="459"/>
    </location>
</feature>
<keyword evidence="2" id="KW-1133">Transmembrane helix</keyword>
<accession>A0A9P3HAB9</accession>
<sequence>MATETVIYVSLALVLLTRIYVFINPPEFLEEHKDRRYHEYHLYRQYHLHKQYDPLEDGNGTDSKSSDDDQPSLLTSDGILPFQQQQLQEPQGPERKNSKGLGSTTAGLENLHNLSDELVLLGMGPGSRPFPLHELSTETLSKLDTSITAPMGPTSSSSSSAISPRREQDLWKQIIFSNEAKSVPNFLSLDISEIHYNGPLEERFDSDKEVQRAIQELQNGQREMAKECPVMTVVWEGGRWCCLEGRALYIMRALQWKGQVRVRVLVDKDPTLLAVTEDCWRAAGMTALDTSSSTPSSSSSSSSSIPATSSSAQSILASSPRMASPVAPVATSKVDRTPFSAAIAQPTNATDRTVSLGLGLDEDLVDLHHHHHLSSFSQNEGDVHSPRTLSKVRFSVLAADQPLLQGQLSQPSLPGSPTGHDADDEKDDEDDDDLEDETIESDGYMEDDEEETEDEDDLLPSEARDTLDSRTAPFPPTGFGRRLQIDPRPSRPERRGTRVLALPSRLVRPPLPSSSTASPILGSFFSAVSIQDEDEANNSDLTVVSLPQSPALLPINASSNLSSSSSMGVKAKAKAFGRQESSLKPLTSQGPLHHHSHHHHERKISIPEFLLPPPGLALEQEYLILDPSHDSNTRRDNPPRRDSGHGDTP</sequence>
<feature type="transmembrane region" description="Helical" evidence="2">
    <location>
        <begin position="6"/>
        <end position="23"/>
    </location>
</feature>
<dbReference type="EMBL" id="BQFW01000007">
    <property type="protein sequence ID" value="GJJ73017.1"/>
    <property type="molecule type" value="Genomic_DNA"/>
</dbReference>
<keyword evidence="4" id="KW-1185">Reference proteome</keyword>
<evidence type="ECO:0000313" key="4">
    <source>
        <dbReference type="Proteomes" id="UP000827284"/>
    </source>
</evidence>
<dbReference type="Proteomes" id="UP000827284">
    <property type="component" value="Unassembled WGS sequence"/>
</dbReference>
<keyword evidence="2" id="KW-0812">Transmembrane</keyword>
<feature type="compositionally biased region" description="Basic and acidic residues" evidence="1">
    <location>
        <begin position="627"/>
        <end position="649"/>
    </location>
</feature>
<proteinExistence type="predicted"/>
<organism evidence="3 4">
    <name type="scientific">Entomortierella parvispora</name>
    <dbReference type="NCBI Taxonomy" id="205924"/>
    <lineage>
        <taxon>Eukaryota</taxon>
        <taxon>Fungi</taxon>
        <taxon>Fungi incertae sedis</taxon>
        <taxon>Mucoromycota</taxon>
        <taxon>Mortierellomycotina</taxon>
        <taxon>Mortierellomycetes</taxon>
        <taxon>Mortierellales</taxon>
        <taxon>Mortierellaceae</taxon>
        <taxon>Entomortierella</taxon>
    </lineage>
</organism>
<reference evidence="3" key="2">
    <citation type="journal article" date="2022" name="Microbiol. Resour. Announc.">
        <title>Whole-Genome Sequence of Entomortierella parvispora E1425, a Mucoromycotan Fungus Associated with Burkholderiaceae-Related Endosymbiotic Bacteria.</title>
        <authorList>
            <person name="Herlambang A."/>
            <person name="Guo Y."/>
            <person name="Takashima Y."/>
            <person name="Narisawa K."/>
            <person name="Ohta H."/>
            <person name="Nishizawa T."/>
        </authorList>
    </citation>
    <scope>NUCLEOTIDE SEQUENCE</scope>
    <source>
        <strain evidence="3">E1425</strain>
    </source>
</reference>
<feature type="region of interest" description="Disordered" evidence="1">
    <location>
        <begin position="621"/>
        <end position="649"/>
    </location>
</feature>
<comment type="caution">
    <text evidence="3">The sequence shown here is derived from an EMBL/GenBank/DDBJ whole genome shotgun (WGS) entry which is preliminary data.</text>
</comment>
<feature type="compositionally biased region" description="Low complexity" evidence="1">
    <location>
        <begin position="405"/>
        <end position="417"/>
    </location>
</feature>
<gene>
    <name evidence="3" type="ORF">EMPS_05375</name>
</gene>
<feature type="compositionally biased region" description="Basic and acidic residues" evidence="1">
    <location>
        <begin position="483"/>
        <end position="496"/>
    </location>
</feature>
<feature type="compositionally biased region" description="Basic residues" evidence="1">
    <location>
        <begin position="592"/>
        <end position="602"/>
    </location>
</feature>
<feature type="compositionally biased region" description="Low complexity" evidence="1">
    <location>
        <begin position="291"/>
        <end position="307"/>
    </location>
</feature>
<dbReference type="AlphaFoldDB" id="A0A9P3HAB9"/>
<feature type="compositionally biased region" description="Low complexity" evidence="1">
    <location>
        <begin position="80"/>
        <end position="91"/>
    </location>
</feature>
<feature type="region of interest" description="Disordered" evidence="1">
    <location>
        <begin position="53"/>
        <end position="107"/>
    </location>
</feature>
<evidence type="ECO:0000256" key="2">
    <source>
        <dbReference type="SAM" id="Phobius"/>
    </source>
</evidence>
<feature type="region of interest" description="Disordered" evidence="1">
    <location>
        <begin position="288"/>
        <end position="307"/>
    </location>
</feature>
<protein>
    <submittedName>
        <fullName evidence="3">Uncharacterized protein</fullName>
    </submittedName>
</protein>
<keyword evidence="2" id="KW-0472">Membrane</keyword>
<evidence type="ECO:0000313" key="3">
    <source>
        <dbReference type="EMBL" id="GJJ73017.1"/>
    </source>
</evidence>
<evidence type="ECO:0000256" key="1">
    <source>
        <dbReference type="SAM" id="MobiDB-lite"/>
    </source>
</evidence>
<feature type="region of interest" description="Disordered" evidence="1">
    <location>
        <begin position="583"/>
        <end position="604"/>
    </location>
</feature>
<reference evidence="3" key="1">
    <citation type="submission" date="2021-11" db="EMBL/GenBank/DDBJ databases">
        <authorList>
            <person name="Herlambang A."/>
            <person name="Guo Y."/>
            <person name="Takashima Y."/>
            <person name="Nishizawa T."/>
        </authorList>
    </citation>
    <scope>NUCLEOTIDE SEQUENCE</scope>
    <source>
        <strain evidence="3">E1425</strain>
    </source>
</reference>
<feature type="region of interest" description="Disordered" evidence="1">
    <location>
        <begin position="405"/>
        <end position="497"/>
    </location>
</feature>
<name>A0A9P3HAB9_9FUNG</name>